<evidence type="ECO:0000313" key="3">
    <source>
        <dbReference type="Proteomes" id="UP001175271"/>
    </source>
</evidence>
<feature type="transmembrane region" description="Helical" evidence="1">
    <location>
        <begin position="249"/>
        <end position="269"/>
    </location>
</feature>
<accession>A0AA39HDB0</accession>
<dbReference type="SUPFAM" id="SSF81321">
    <property type="entry name" value="Family A G protein-coupled receptor-like"/>
    <property type="match status" value="1"/>
</dbReference>
<dbReference type="InterPro" id="IPR019425">
    <property type="entry name" value="7TM_GPCR_serpentine_rcpt_Srt"/>
</dbReference>
<keyword evidence="1" id="KW-0812">Transmembrane</keyword>
<sequence length="350" mass="40422">MEMYIFRHRDYNYYYNCSMHTEEEWSYLGVRRVHIGLYSMLFGLVCMMLYIPCMKTMLQSNLWKNSCYKLMFYNGMIDVWGIVNSCFITGYFAINGTVFCDYAHFIYLYGTTVMALWATQCMTVVLLALNRCIDLWQHPVFLGVFEGKRTYFCLLLPTTYFLCFMFFVPPSVYTSTVNMWVLDPFLGIPNITVDRTPYEVVWPLNINNIVLLITLSSLYMFLIFSIWYKSRGARSAIMSKVQKQITLQAFLICMVIYVTGGIYTLFEFFPSTPGFFMVVCFFSWQLGFGGTVLIYMVLNKSLRSGVIAFYVKPFVKDCQLGMASTYGSSAVAPSAAPPVPRKSITTITNY</sequence>
<organism evidence="2 3">
    <name type="scientific">Steinernema hermaphroditum</name>
    <dbReference type="NCBI Taxonomy" id="289476"/>
    <lineage>
        <taxon>Eukaryota</taxon>
        <taxon>Metazoa</taxon>
        <taxon>Ecdysozoa</taxon>
        <taxon>Nematoda</taxon>
        <taxon>Chromadorea</taxon>
        <taxon>Rhabditida</taxon>
        <taxon>Tylenchina</taxon>
        <taxon>Panagrolaimomorpha</taxon>
        <taxon>Strongyloidoidea</taxon>
        <taxon>Steinernematidae</taxon>
        <taxon>Steinernema</taxon>
    </lineage>
</organism>
<dbReference type="PANTHER" id="PTHR23021:SF37">
    <property type="entry name" value="SERPENTINE RECEPTOR, CLASS T"/>
    <property type="match status" value="1"/>
</dbReference>
<feature type="transmembrane region" description="Helical" evidence="1">
    <location>
        <begin position="275"/>
        <end position="298"/>
    </location>
</feature>
<evidence type="ECO:0000313" key="2">
    <source>
        <dbReference type="EMBL" id="KAK0402579.1"/>
    </source>
</evidence>
<dbReference type="EMBL" id="JAUCMV010000004">
    <property type="protein sequence ID" value="KAK0402579.1"/>
    <property type="molecule type" value="Genomic_DNA"/>
</dbReference>
<feature type="transmembrane region" description="Helical" evidence="1">
    <location>
        <begin position="150"/>
        <end position="168"/>
    </location>
</feature>
<dbReference type="AlphaFoldDB" id="A0AA39HDB0"/>
<dbReference type="Pfam" id="PF10321">
    <property type="entry name" value="7TM_GPCR_Srt"/>
    <property type="match status" value="1"/>
</dbReference>
<comment type="caution">
    <text evidence="2">The sequence shown here is derived from an EMBL/GenBank/DDBJ whole genome shotgun (WGS) entry which is preliminary data.</text>
</comment>
<dbReference type="PANTHER" id="PTHR23021">
    <property type="entry name" value="SERPENTINE RECEPTOR, CLASS T"/>
    <property type="match status" value="1"/>
</dbReference>
<keyword evidence="1" id="KW-1133">Transmembrane helix</keyword>
<protein>
    <submittedName>
        <fullName evidence="2">Uncharacterized protein</fullName>
    </submittedName>
</protein>
<keyword evidence="1" id="KW-0472">Membrane</keyword>
<reference evidence="2" key="1">
    <citation type="submission" date="2023-06" db="EMBL/GenBank/DDBJ databases">
        <title>Genomic analysis of the entomopathogenic nematode Steinernema hermaphroditum.</title>
        <authorList>
            <person name="Schwarz E.M."/>
            <person name="Heppert J.K."/>
            <person name="Baniya A."/>
            <person name="Schwartz H.T."/>
            <person name="Tan C.-H."/>
            <person name="Antoshechkin I."/>
            <person name="Sternberg P.W."/>
            <person name="Goodrich-Blair H."/>
            <person name="Dillman A.R."/>
        </authorList>
    </citation>
    <scope>NUCLEOTIDE SEQUENCE</scope>
    <source>
        <strain evidence="2">PS9179</strain>
        <tissue evidence="2">Whole animal</tissue>
    </source>
</reference>
<gene>
    <name evidence="2" type="ORF">QR680_016414</name>
</gene>
<feature type="transmembrane region" description="Helical" evidence="1">
    <location>
        <begin position="209"/>
        <end position="228"/>
    </location>
</feature>
<name>A0AA39HDB0_9BILA</name>
<proteinExistence type="predicted"/>
<feature type="transmembrane region" description="Helical" evidence="1">
    <location>
        <begin position="33"/>
        <end position="51"/>
    </location>
</feature>
<evidence type="ECO:0000256" key="1">
    <source>
        <dbReference type="SAM" id="Phobius"/>
    </source>
</evidence>
<feature type="transmembrane region" description="Helical" evidence="1">
    <location>
        <begin position="106"/>
        <end position="129"/>
    </location>
</feature>
<keyword evidence="3" id="KW-1185">Reference proteome</keyword>
<feature type="transmembrane region" description="Helical" evidence="1">
    <location>
        <begin position="72"/>
        <end position="94"/>
    </location>
</feature>
<dbReference type="Proteomes" id="UP001175271">
    <property type="component" value="Unassembled WGS sequence"/>
</dbReference>